<dbReference type="InterPro" id="IPR000073">
    <property type="entry name" value="AB_hydrolase_1"/>
</dbReference>
<dbReference type="EMBL" id="QEKW01000001">
    <property type="protein sequence ID" value="PVZ14177.1"/>
    <property type="molecule type" value="Genomic_DNA"/>
</dbReference>
<dbReference type="SUPFAM" id="SSF53474">
    <property type="entry name" value="alpha/beta-Hydrolases"/>
    <property type="match status" value="1"/>
</dbReference>
<dbReference type="Proteomes" id="UP000245639">
    <property type="component" value="Unassembled WGS sequence"/>
</dbReference>
<sequence>MIVVEASLADYLADYLARYPRVLRTGTAVTSAWWRWGAHDVRLHRLPAPDAPVVTVLLHGAGGHGAMLAPFGRLIDGRAEVVAPDLPGYGETRVGGPVDHAGWIACVADLVRAQTRPVVLLGASLGGMLAYDVAATVGPAVRHVVATCLLDPATCAAPSPGGRWSASTARHC</sequence>
<proteinExistence type="predicted"/>
<protein>
    <submittedName>
        <fullName evidence="2">Alpha/beta hydrolase family protein</fullName>
    </submittedName>
</protein>
<dbReference type="InterPro" id="IPR029058">
    <property type="entry name" value="AB_hydrolase_fold"/>
</dbReference>
<organism evidence="2 3">
    <name type="scientific">Actinomycetospora cinnamomea</name>
    <dbReference type="NCBI Taxonomy" id="663609"/>
    <lineage>
        <taxon>Bacteria</taxon>
        <taxon>Bacillati</taxon>
        <taxon>Actinomycetota</taxon>
        <taxon>Actinomycetes</taxon>
        <taxon>Pseudonocardiales</taxon>
        <taxon>Pseudonocardiaceae</taxon>
        <taxon>Actinomycetospora</taxon>
    </lineage>
</organism>
<reference evidence="2 3" key="1">
    <citation type="submission" date="2018-04" db="EMBL/GenBank/DDBJ databases">
        <title>Genomic Encyclopedia of Type Strains, Phase IV (KMG-IV): sequencing the most valuable type-strain genomes for metagenomic binning, comparative biology and taxonomic classification.</title>
        <authorList>
            <person name="Goeker M."/>
        </authorList>
    </citation>
    <scope>NUCLEOTIDE SEQUENCE [LARGE SCALE GENOMIC DNA]</scope>
    <source>
        <strain evidence="2 3">DSM 45771</strain>
    </source>
</reference>
<evidence type="ECO:0000313" key="2">
    <source>
        <dbReference type="EMBL" id="PVZ14177.1"/>
    </source>
</evidence>
<keyword evidence="2" id="KW-0378">Hydrolase</keyword>
<accession>A0A2U1FPS0</accession>
<evidence type="ECO:0000313" key="3">
    <source>
        <dbReference type="Proteomes" id="UP000245639"/>
    </source>
</evidence>
<evidence type="ECO:0000259" key="1">
    <source>
        <dbReference type="Pfam" id="PF12697"/>
    </source>
</evidence>
<keyword evidence="3" id="KW-1185">Reference proteome</keyword>
<dbReference type="Pfam" id="PF12697">
    <property type="entry name" value="Abhydrolase_6"/>
    <property type="match status" value="1"/>
</dbReference>
<feature type="domain" description="AB hydrolase-1" evidence="1">
    <location>
        <begin position="56"/>
        <end position="159"/>
    </location>
</feature>
<dbReference type="AlphaFoldDB" id="A0A2U1FPS0"/>
<dbReference type="Gene3D" id="3.40.50.1820">
    <property type="entry name" value="alpha/beta hydrolase"/>
    <property type="match status" value="1"/>
</dbReference>
<gene>
    <name evidence="2" type="ORF">C8D89_10141</name>
</gene>
<comment type="caution">
    <text evidence="2">The sequence shown here is derived from an EMBL/GenBank/DDBJ whole genome shotgun (WGS) entry which is preliminary data.</text>
</comment>
<dbReference type="GO" id="GO:0016787">
    <property type="term" value="F:hydrolase activity"/>
    <property type="evidence" value="ECO:0007669"/>
    <property type="project" value="UniProtKB-KW"/>
</dbReference>
<name>A0A2U1FPS0_9PSEU</name>